<evidence type="ECO:0000256" key="1">
    <source>
        <dbReference type="SAM" id="Phobius"/>
    </source>
</evidence>
<proteinExistence type="predicted"/>
<dbReference type="Proteomes" id="UP000057134">
    <property type="component" value="Chromosome"/>
</dbReference>
<dbReference type="KEGG" id="mft:XA26_15040"/>
<feature type="transmembrane region" description="Helical" evidence="1">
    <location>
        <begin position="50"/>
        <end position="69"/>
    </location>
</feature>
<dbReference type="PATRIC" id="fig|1766.6.peg.1487"/>
<accession>A0A0N7H864</accession>
<keyword evidence="1" id="KW-0472">Membrane</keyword>
<dbReference type="InterPro" id="IPR056926">
    <property type="entry name" value="FLQE3_permease"/>
</dbReference>
<dbReference type="AlphaFoldDB" id="A0A0N7H864"/>
<feature type="transmembrane region" description="Helical" evidence="1">
    <location>
        <begin position="208"/>
        <end position="231"/>
    </location>
</feature>
<evidence type="ECO:0000313" key="3">
    <source>
        <dbReference type="Proteomes" id="UP000057134"/>
    </source>
</evidence>
<dbReference type="EMBL" id="CP011269">
    <property type="protein sequence ID" value="ALI25351.1"/>
    <property type="molecule type" value="Genomic_DNA"/>
</dbReference>
<sequence>MRRLLTAIQLELTVANRQKFLHAGVFSGLIWLAVLLPMPRELRPVAEPYVLSGDIAIIGFFFVGGSVFFEKQERTLGAIISTPLRFWEYLTAKLSVLLAISLFVALVVSIIADGFDYHPVPLVLGVVLGTLLMLLVGFITSLPFASVTDWFLAATIPLALMLVPPLIYYSGLWPNPVWYIVPTQGPLLLLGAAFDQVALTNWQLLYSVLYPVVSLIVLWRAAHVLFGRYVVERSGAQ</sequence>
<reference evidence="2 3" key="1">
    <citation type="journal article" date="2015" name="MBio">
        <title>Enzymatic Degradation of Phenazines Can Generate Energy and Protect Sensitive Organisms from Toxicity.</title>
        <authorList>
            <person name="Costa K.C."/>
            <person name="Bergkessel M."/>
            <person name="Saunders S."/>
            <person name="Korlach J."/>
            <person name="Newman D.K."/>
        </authorList>
    </citation>
    <scope>NUCLEOTIDE SEQUENCE [LARGE SCALE GENOMIC DNA]</scope>
    <source>
        <strain evidence="2 3">CT6</strain>
    </source>
</reference>
<feature type="transmembrane region" description="Helical" evidence="1">
    <location>
        <begin position="20"/>
        <end position="38"/>
    </location>
</feature>
<dbReference type="RefSeq" id="WP_054601485.1">
    <property type="nucleotide sequence ID" value="NZ_CP011269.1"/>
</dbReference>
<feature type="transmembrane region" description="Helical" evidence="1">
    <location>
        <begin position="150"/>
        <end position="169"/>
    </location>
</feature>
<keyword evidence="1" id="KW-0812">Transmembrane</keyword>
<feature type="transmembrane region" description="Helical" evidence="1">
    <location>
        <begin position="118"/>
        <end position="138"/>
    </location>
</feature>
<dbReference type="STRING" id="1766.XA26_15040"/>
<organism evidence="2 3">
    <name type="scientific">Mycolicibacterium fortuitum</name>
    <name type="common">Mycobacterium fortuitum</name>
    <dbReference type="NCBI Taxonomy" id="1766"/>
    <lineage>
        <taxon>Bacteria</taxon>
        <taxon>Bacillati</taxon>
        <taxon>Actinomycetota</taxon>
        <taxon>Actinomycetes</taxon>
        <taxon>Mycobacteriales</taxon>
        <taxon>Mycobacteriaceae</taxon>
        <taxon>Mycolicibacterium</taxon>
    </lineage>
</organism>
<keyword evidence="3" id="KW-1185">Reference proteome</keyword>
<evidence type="ECO:0000313" key="2">
    <source>
        <dbReference type="EMBL" id="ALI25351.1"/>
    </source>
</evidence>
<dbReference type="Pfam" id="PF24686">
    <property type="entry name" value="FLQE3_permease"/>
    <property type="match status" value="1"/>
</dbReference>
<name>A0A0N7H864_MYCFO</name>
<gene>
    <name evidence="2" type="ORF">XA26_15040</name>
</gene>
<keyword evidence="1" id="KW-1133">Transmembrane helix</keyword>
<feature type="transmembrane region" description="Helical" evidence="1">
    <location>
        <begin position="90"/>
        <end position="112"/>
    </location>
</feature>
<protein>
    <submittedName>
        <fullName evidence="2">Putative ANTIBIOTIC-TRANSPORT INTEGRAL MEMBRANE LEUCINE AND VALINE RICH PROTEIN ABC TRANSPORTER</fullName>
    </submittedName>
</protein>